<dbReference type="Pfam" id="PF04075">
    <property type="entry name" value="F420H2_quin_red"/>
    <property type="match status" value="1"/>
</dbReference>
<sequence>MTADHYIEPGRIERRMMHRPVAWLARRGISVAGSRELAVRGRSSGRWRKVPVNPLRLGGREYLVSVRGEGQWVRNLRVSGGGILRLGRTLRRFDAWELEDASKPEILRAYLRKWGWEVSSWFQGTGPDATDDELLRIAPLHPVFRITARR</sequence>
<dbReference type="EMBL" id="JAMQGM010000046">
    <property type="protein sequence ID" value="MCM2579788.1"/>
    <property type="molecule type" value="Genomic_DNA"/>
</dbReference>
<dbReference type="Gene3D" id="2.30.110.10">
    <property type="entry name" value="Electron Transport, Fmn-binding Protein, Chain A"/>
    <property type="match status" value="1"/>
</dbReference>
<dbReference type="InterPro" id="IPR004378">
    <property type="entry name" value="F420H2_quin_Rdtase"/>
</dbReference>
<dbReference type="Proteomes" id="UP001167160">
    <property type="component" value="Unassembled WGS sequence"/>
</dbReference>
<name>A0ABT0XB89_9ACTN</name>
<proteinExistence type="predicted"/>
<dbReference type="InterPro" id="IPR012349">
    <property type="entry name" value="Split_barrel_FMN-bd"/>
</dbReference>
<reference evidence="1" key="1">
    <citation type="journal article" date="2023" name="Int. J. Syst. Evol. Microbiol.">
        <title>Streptomyces meridianus sp. nov. isolated from brackish water of the Tagus estuary in Alcochete, Portugal.</title>
        <authorList>
            <person name="Santos J.D.N."/>
            <person name="Klimek D."/>
            <person name="Calusinska M."/>
            <person name="Lobo Da Cunha A."/>
            <person name="Catita J."/>
            <person name="Goncalves H."/>
            <person name="Gonzalez I."/>
            <person name="Reyes F."/>
            <person name="Lage O.M."/>
        </authorList>
    </citation>
    <scope>NUCLEOTIDE SEQUENCE</scope>
    <source>
        <strain evidence="1">MTZ3.1</strain>
    </source>
</reference>
<gene>
    <name evidence="1" type="ORF">M1E25_20970</name>
</gene>
<dbReference type="RefSeq" id="WP_251418017.1">
    <property type="nucleotide sequence ID" value="NZ_JAMQGM010000046.1"/>
</dbReference>
<accession>A0ABT0XB89</accession>
<evidence type="ECO:0000313" key="2">
    <source>
        <dbReference type="Proteomes" id="UP001167160"/>
    </source>
</evidence>
<organism evidence="1 2">
    <name type="scientific">Streptomyces meridianus</name>
    <dbReference type="NCBI Taxonomy" id="2938945"/>
    <lineage>
        <taxon>Bacteria</taxon>
        <taxon>Bacillati</taxon>
        <taxon>Actinomycetota</taxon>
        <taxon>Actinomycetes</taxon>
        <taxon>Kitasatosporales</taxon>
        <taxon>Streptomycetaceae</taxon>
        <taxon>Streptomyces</taxon>
    </lineage>
</organism>
<protein>
    <submittedName>
        <fullName evidence="1">Nitroreductase/quinone reductase family protein</fullName>
    </submittedName>
</protein>
<keyword evidence="2" id="KW-1185">Reference proteome</keyword>
<comment type="caution">
    <text evidence="1">The sequence shown here is derived from an EMBL/GenBank/DDBJ whole genome shotgun (WGS) entry which is preliminary data.</text>
</comment>
<evidence type="ECO:0000313" key="1">
    <source>
        <dbReference type="EMBL" id="MCM2579788.1"/>
    </source>
</evidence>